<organism evidence="2 3">
    <name type="scientific">Mytilus edulis</name>
    <name type="common">Blue mussel</name>
    <dbReference type="NCBI Taxonomy" id="6550"/>
    <lineage>
        <taxon>Eukaryota</taxon>
        <taxon>Metazoa</taxon>
        <taxon>Spiralia</taxon>
        <taxon>Lophotrochozoa</taxon>
        <taxon>Mollusca</taxon>
        <taxon>Bivalvia</taxon>
        <taxon>Autobranchia</taxon>
        <taxon>Pteriomorphia</taxon>
        <taxon>Mytilida</taxon>
        <taxon>Mytiloidea</taxon>
        <taxon>Mytilidae</taxon>
        <taxon>Mytilinae</taxon>
        <taxon>Mytilus</taxon>
    </lineage>
</organism>
<evidence type="ECO:0000256" key="1">
    <source>
        <dbReference type="SAM" id="MobiDB-lite"/>
    </source>
</evidence>
<comment type="caution">
    <text evidence="2">The sequence shown here is derived from an EMBL/GenBank/DDBJ whole genome shotgun (WGS) entry which is preliminary data.</text>
</comment>
<feature type="compositionally biased region" description="Acidic residues" evidence="1">
    <location>
        <begin position="57"/>
        <end position="67"/>
    </location>
</feature>
<keyword evidence="3" id="KW-1185">Reference proteome</keyword>
<gene>
    <name evidence="2" type="ORF">MEDL_45785</name>
</gene>
<protein>
    <submittedName>
        <fullName evidence="2">Uncharacterized protein</fullName>
    </submittedName>
</protein>
<proteinExistence type="predicted"/>
<evidence type="ECO:0000313" key="3">
    <source>
        <dbReference type="Proteomes" id="UP000683360"/>
    </source>
</evidence>
<name>A0A8S3TPD2_MYTED</name>
<accession>A0A8S3TPD2</accession>
<dbReference type="OrthoDB" id="6157693at2759"/>
<dbReference type="Proteomes" id="UP000683360">
    <property type="component" value="Unassembled WGS sequence"/>
</dbReference>
<dbReference type="EMBL" id="CAJPWZ010002200">
    <property type="protein sequence ID" value="CAG2233167.1"/>
    <property type="molecule type" value="Genomic_DNA"/>
</dbReference>
<evidence type="ECO:0000313" key="2">
    <source>
        <dbReference type="EMBL" id="CAG2233167.1"/>
    </source>
</evidence>
<feature type="region of interest" description="Disordered" evidence="1">
    <location>
        <begin position="52"/>
        <end position="71"/>
    </location>
</feature>
<dbReference type="AlphaFoldDB" id="A0A8S3TPD2"/>
<reference evidence="2" key="1">
    <citation type="submission" date="2021-03" db="EMBL/GenBank/DDBJ databases">
        <authorList>
            <person name="Bekaert M."/>
        </authorList>
    </citation>
    <scope>NUCLEOTIDE SEQUENCE</scope>
</reference>
<sequence length="190" mass="21420">MKQIACAESKTEFSLTVLDALRFLQRAWFSVTATTISNCFRHAGCSVDIESRVSDQQQEENDDDDDIPLARPAGINFTEHANTDNDIPTTEPLTDDDIINEITSSMKETEEDSVEEDTITIEKPVPSLSAMVEITDTYQSYFEAQDGTEKLLSLLVKINIYFTRKQLKRKLNAKQTILISDLSGLVSFRE</sequence>